<evidence type="ECO:0000313" key="5">
    <source>
        <dbReference type="Proteomes" id="UP001195769"/>
    </source>
</evidence>
<organism evidence="4 5">
    <name type="scientific">Suillus fuscotomentosus</name>
    <dbReference type="NCBI Taxonomy" id="1912939"/>
    <lineage>
        <taxon>Eukaryota</taxon>
        <taxon>Fungi</taxon>
        <taxon>Dikarya</taxon>
        <taxon>Basidiomycota</taxon>
        <taxon>Agaricomycotina</taxon>
        <taxon>Agaricomycetes</taxon>
        <taxon>Agaricomycetidae</taxon>
        <taxon>Boletales</taxon>
        <taxon>Suillineae</taxon>
        <taxon>Suillaceae</taxon>
        <taxon>Suillus</taxon>
    </lineage>
</organism>
<dbReference type="PANTHER" id="PTHR15526">
    <property type="entry name" value="MUSKELIN"/>
    <property type="match status" value="1"/>
</dbReference>
<protein>
    <recommendedName>
        <fullName evidence="3">Muskelin N-terminal domain-containing protein</fullName>
    </recommendedName>
</protein>
<dbReference type="InterPro" id="IPR052456">
    <property type="entry name" value="CTLH_complex_component"/>
</dbReference>
<dbReference type="RefSeq" id="XP_041227450.1">
    <property type="nucleotide sequence ID" value="XM_041370264.1"/>
</dbReference>
<accession>A0AAD4HLB0</accession>
<evidence type="ECO:0000256" key="1">
    <source>
        <dbReference type="ARBA" id="ARBA00022737"/>
    </source>
</evidence>
<evidence type="ECO:0000259" key="3">
    <source>
        <dbReference type="Pfam" id="PF06588"/>
    </source>
</evidence>
<dbReference type="PANTHER" id="PTHR15526:SF5">
    <property type="entry name" value="MUSKELIN"/>
    <property type="match status" value="1"/>
</dbReference>
<evidence type="ECO:0000313" key="4">
    <source>
        <dbReference type="EMBL" id="KAG1901875.1"/>
    </source>
</evidence>
<sequence>MPPAQAMIYTIAGYSEYNTQPKNDTVSETFPLKHVDSEGICFPTRYIKIVPISVHAAVSFHIAIWYAGITDPLYVDNIRSRYEQYRETKAEHGEHARRSDILRDGDEENP</sequence>
<dbReference type="Proteomes" id="UP001195769">
    <property type="component" value="Unassembled WGS sequence"/>
</dbReference>
<dbReference type="Pfam" id="PF06588">
    <property type="entry name" value="Muskelin_N"/>
    <property type="match status" value="1"/>
</dbReference>
<name>A0AAD4HLB0_9AGAM</name>
<keyword evidence="1" id="KW-0677">Repeat</keyword>
<dbReference type="Gene3D" id="2.60.120.260">
    <property type="entry name" value="Galactose-binding domain-like"/>
    <property type="match status" value="1"/>
</dbReference>
<evidence type="ECO:0000256" key="2">
    <source>
        <dbReference type="SAM" id="MobiDB-lite"/>
    </source>
</evidence>
<dbReference type="GO" id="GO:0005737">
    <property type="term" value="C:cytoplasm"/>
    <property type="evidence" value="ECO:0007669"/>
    <property type="project" value="TreeGrafter"/>
</dbReference>
<dbReference type="GeneID" id="64664562"/>
<feature type="domain" description="Muskelin N-terminal" evidence="3">
    <location>
        <begin position="22"/>
        <end position="90"/>
    </location>
</feature>
<proteinExistence type="predicted"/>
<reference evidence="4" key="1">
    <citation type="journal article" date="2020" name="New Phytol.">
        <title>Comparative genomics reveals dynamic genome evolution in host specialist ectomycorrhizal fungi.</title>
        <authorList>
            <person name="Lofgren L.A."/>
            <person name="Nguyen N.H."/>
            <person name="Vilgalys R."/>
            <person name="Ruytinx J."/>
            <person name="Liao H.L."/>
            <person name="Branco S."/>
            <person name="Kuo A."/>
            <person name="LaButti K."/>
            <person name="Lipzen A."/>
            <person name="Andreopoulos W."/>
            <person name="Pangilinan J."/>
            <person name="Riley R."/>
            <person name="Hundley H."/>
            <person name="Na H."/>
            <person name="Barry K."/>
            <person name="Grigoriev I.V."/>
            <person name="Stajich J.E."/>
            <person name="Kennedy P.G."/>
        </authorList>
    </citation>
    <scope>NUCLEOTIDE SEQUENCE</scope>
    <source>
        <strain evidence="4">FC203</strain>
    </source>
</reference>
<feature type="region of interest" description="Disordered" evidence="2">
    <location>
        <begin position="88"/>
        <end position="110"/>
    </location>
</feature>
<comment type="caution">
    <text evidence="4">The sequence shown here is derived from an EMBL/GenBank/DDBJ whole genome shotgun (WGS) entry which is preliminary data.</text>
</comment>
<gene>
    <name evidence="4" type="ORF">F5891DRAFT_1277348</name>
</gene>
<dbReference type="InterPro" id="IPR010565">
    <property type="entry name" value="Muskelin_N"/>
</dbReference>
<dbReference type="AlphaFoldDB" id="A0AAD4HLB0"/>
<feature type="compositionally biased region" description="Basic and acidic residues" evidence="2">
    <location>
        <begin position="88"/>
        <end position="104"/>
    </location>
</feature>
<keyword evidence="5" id="KW-1185">Reference proteome</keyword>
<dbReference type="EMBL" id="JABBWK010000019">
    <property type="protein sequence ID" value="KAG1901875.1"/>
    <property type="molecule type" value="Genomic_DNA"/>
</dbReference>